<reference evidence="3" key="1">
    <citation type="journal article" date="2012" name="Nature">
        <title>A physical, genetic and functional sequence assembly of the barley genome.</title>
        <authorList>
            <consortium name="The International Barley Genome Sequencing Consortium"/>
            <person name="Mayer K.F."/>
            <person name="Waugh R."/>
            <person name="Brown J.W."/>
            <person name="Schulman A."/>
            <person name="Langridge P."/>
            <person name="Platzer M."/>
            <person name="Fincher G.B."/>
            <person name="Muehlbauer G.J."/>
            <person name="Sato K."/>
            <person name="Close T.J."/>
            <person name="Wise R.P."/>
            <person name="Stein N."/>
        </authorList>
    </citation>
    <scope>NUCLEOTIDE SEQUENCE [LARGE SCALE GENOMIC DNA]</scope>
    <source>
        <strain evidence="3">cv. Morex</strain>
    </source>
</reference>
<dbReference type="PANTHER" id="PTHR47723:SF24">
    <property type="entry name" value="RNASE H TYPE-1 DOMAIN-CONTAINING PROTEIN"/>
    <property type="match status" value="1"/>
</dbReference>
<dbReference type="InterPro" id="IPR036397">
    <property type="entry name" value="RNaseH_sf"/>
</dbReference>
<dbReference type="SMR" id="A0A8I6YUK3"/>
<dbReference type="InterPro" id="IPR044730">
    <property type="entry name" value="RNase_H-like_dom_plant"/>
</dbReference>
<dbReference type="InterPro" id="IPR053151">
    <property type="entry name" value="RNase_H-like"/>
</dbReference>
<dbReference type="Gene3D" id="3.30.420.10">
    <property type="entry name" value="Ribonuclease H-like superfamily/Ribonuclease H"/>
    <property type="match status" value="1"/>
</dbReference>
<dbReference type="Gramene" id="HORVU.MOREX.r3.6HG0608620.1">
    <property type="protein sequence ID" value="HORVU.MOREX.r3.6HG0608620.1.CDS1"/>
    <property type="gene ID" value="HORVU.MOREX.r3.6HG0608620"/>
</dbReference>
<dbReference type="AlphaFoldDB" id="A0A8I6YUK3"/>
<reference evidence="2" key="3">
    <citation type="submission" date="2022-01" db="UniProtKB">
        <authorList>
            <consortium name="EnsemblPlants"/>
        </authorList>
    </citation>
    <scope>IDENTIFICATION</scope>
    <source>
        <strain evidence="2">subsp. vulgare</strain>
    </source>
</reference>
<proteinExistence type="predicted"/>
<sequence>MVLRDINGQLIFSAYRVIFHCNDALEAGLHVIMQGMALAIQHSALRVVVQSDSTKALSSLLSKGLERSAYGHLVLEIKELMCNREFYPQKIHRSQNRVADWLANYSMVNFGSILY</sequence>
<name>A0A8I6YUK3_HORVV</name>
<dbReference type="GO" id="GO:0004523">
    <property type="term" value="F:RNA-DNA hybrid ribonuclease activity"/>
    <property type="evidence" value="ECO:0007669"/>
    <property type="project" value="InterPro"/>
</dbReference>
<protein>
    <recommendedName>
        <fullName evidence="1">RNase H type-1 domain-containing protein</fullName>
    </recommendedName>
</protein>
<dbReference type="EnsemblPlants" id="HORVU.MOREX.r3.6HG0608620.1">
    <property type="protein sequence ID" value="HORVU.MOREX.r3.6HG0608620.1.CDS1"/>
    <property type="gene ID" value="HORVU.MOREX.r3.6HG0608620"/>
</dbReference>
<accession>A0A8I6YUK3</accession>
<dbReference type="InterPro" id="IPR002156">
    <property type="entry name" value="RNaseH_domain"/>
</dbReference>
<dbReference type="Gramene" id="HORVU.MOREX.r2.6HG0504610.1">
    <property type="protein sequence ID" value="HORVU.MOREX.r2.6HG0504610.1.CDS.1"/>
    <property type="gene ID" value="HORVU.MOREX.r2.6HG0504610"/>
</dbReference>
<dbReference type="PANTHER" id="PTHR47723">
    <property type="entry name" value="OS05G0353850 PROTEIN"/>
    <property type="match status" value="1"/>
</dbReference>
<organism evidence="2 3">
    <name type="scientific">Hordeum vulgare subsp. vulgare</name>
    <name type="common">Domesticated barley</name>
    <dbReference type="NCBI Taxonomy" id="112509"/>
    <lineage>
        <taxon>Eukaryota</taxon>
        <taxon>Viridiplantae</taxon>
        <taxon>Streptophyta</taxon>
        <taxon>Embryophyta</taxon>
        <taxon>Tracheophyta</taxon>
        <taxon>Spermatophyta</taxon>
        <taxon>Magnoliopsida</taxon>
        <taxon>Liliopsida</taxon>
        <taxon>Poales</taxon>
        <taxon>Poaceae</taxon>
        <taxon>BOP clade</taxon>
        <taxon>Pooideae</taxon>
        <taxon>Triticodae</taxon>
        <taxon>Triticeae</taxon>
        <taxon>Hordeinae</taxon>
        <taxon>Hordeum</taxon>
    </lineage>
</organism>
<dbReference type="CDD" id="cd06222">
    <property type="entry name" value="RNase_H_like"/>
    <property type="match status" value="1"/>
</dbReference>
<dbReference type="Proteomes" id="UP000011116">
    <property type="component" value="Chromosome 6H"/>
</dbReference>
<reference evidence="2" key="2">
    <citation type="submission" date="2020-10" db="EMBL/GenBank/DDBJ databases">
        <authorList>
            <person name="Scholz U."/>
            <person name="Mascher M."/>
            <person name="Fiebig A."/>
        </authorList>
    </citation>
    <scope>NUCLEOTIDE SEQUENCE [LARGE SCALE GENOMIC DNA]</scope>
    <source>
        <strain evidence="2">cv. Morex</strain>
    </source>
</reference>
<feature type="domain" description="RNase H type-1" evidence="1">
    <location>
        <begin position="1"/>
        <end position="105"/>
    </location>
</feature>
<evidence type="ECO:0000313" key="3">
    <source>
        <dbReference type="Proteomes" id="UP000011116"/>
    </source>
</evidence>
<dbReference type="SUPFAM" id="SSF53098">
    <property type="entry name" value="Ribonuclease H-like"/>
    <property type="match status" value="1"/>
</dbReference>
<dbReference type="Pfam" id="PF13456">
    <property type="entry name" value="RVT_3"/>
    <property type="match status" value="1"/>
</dbReference>
<dbReference type="InterPro" id="IPR012337">
    <property type="entry name" value="RNaseH-like_sf"/>
</dbReference>
<evidence type="ECO:0000259" key="1">
    <source>
        <dbReference type="Pfam" id="PF13456"/>
    </source>
</evidence>
<keyword evidence="3" id="KW-1185">Reference proteome</keyword>
<evidence type="ECO:0000313" key="2">
    <source>
        <dbReference type="EnsemblPlants" id="HORVU.MOREX.r3.6HG0608620.1.CDS1"/>
    </source>
</evidence>
<dbReference type="GO" id="GO:0003676">
    <property type="term" value="F:nucleic acid binding"/>
    <property type="evidence" value="ECO:0007669"/>
    <property type="project" value="InterPro"/>
</dbReference>